<reference evidence="1 2" key="1">
    <citation type="submission" date="2024-10" db="EMBL/GenBank/DDBJ databases">
        <title>The Natural Products Discovery Center: Release of the First 8490 Sequenced Strains for Exploring Actinobacteria Biosynthetic Diversity.</title>
        <authorList>
            <person name="Kalkreuter E."/>
            <person name="Kautsar S.A."/>
            <person name="Yang D."/>
            <person name="Bader C.D."/>
            <person name="Teijaro C.N."/>
            <person name="Fluegel L."/>
            <person name="Davis C.M."/>
            <person name="Simpson J.R."/>
            <person name="Lauterbach L."/>
            <person name="Steele A.D."/>
            <person name="Gui C."/>
            <person name="Meng S."/>
            <person name="Li G."/>
            <person name="Viehrig K."/>
            <person name="Ye F."/>
            <person name="Su P."/>
            <person name="Kiefer A.F."/>
            <person name="Nichols A."/>
            <person name="Cepeda A.J."/>
            <person name="Yan W."/>
            <person name="Fan B."/>
            <person name="Jiang Y."/>
            <person name="Adhikari A."/>
            <person name="Zheng C.-J."/>
            <person name="Schuster L."/>
            <person name="Cowan T.M."/>
            <person name="Smanski M.J."/>
            <person name="Chevrette M.G."/>
            <person name="De Carvalho L.P.S."/>
            <person name="Shen B."/>
        </authorList>
    </citation>
    <scope>NUCLEOTIDE SEQUENCE [LARGE SCALE GENOMIC DNA]</scope>
    <source>
        <strain evidence="1 2">NPDC053346</strain>
    </source>
</reference>
<dbReference type="EMBL" id="JBITYT010000001">
    <property type="protein sequence ID" value="MFI9117884.1"/>
    <property type="molecule type" value="Genomic_DNA"/>
</dbReference>
<keyword evidence="2" id="KW-1185">Reference proteome</keyword>
<name>A0ABW8CK25_STRBI</name>
<evidence type="ECO:0000313" key="1">
    <source>
        <dbReference type="EMBL" id="MFI9117884.1"/>
    </source>
</evidence>
<dbReference type="Proteomes" id="UP001614391">
    <property type="component" value="Unassembled WGS sequence"/>
</dbReference>
<comment type="caution">
    <text evidence="1">The sequence shown here is derived from an EMBL/GenBank/DDBJ whole genome shotgun (WGS) entry which is preliminary data.</text>
</comment>
<sequence>MAAKNTAKTAPAATDEAQACECSRYDAMFPDELTEENLESGDYQVFETGCTATTKRLFAPGHDAKLKSALIKWGALGLDIRRTDEAGVAVSAEAVKHASRYKFAGMVEAGIKRAEERRVAKAAKAAKKVAKAEPANPIVTAKVGRWTREGTVTDGVFTYTDAKGATKTATKFALI</sequence>
<accession>A0ABW8CK25</accession>
<protein>
    <submittedName>
        <fullName evidence="1">Uncharacterized protein</fullName>
    </submittedName>
</protein>
<evidence type="ECO:0000313" key="2">
    <source>
        <dbReference type="Proteomes" id="UP001614391"/>
    </source>
</evidence>
<organism evidence="1 2">
    <name type="scientific">Streptomyces bikiniensis</name>
    <dbReference type="NCBI Taxonomy" id="1896"/>
    <lineage>
        <taxon>Bacteria</taxon>
        <taxon>Bacillati</taxon>
        <taxon>Actinomycetota</taxon>
        <taxon>Actinomycetes</taxon>
        <taxon>Kitasatosporales</taxon>
        <taxon>Streptomycetaceae</taxon>
        <taxon>Streptomyces</taxon>
    </lineage>
</organism>
<proteinExistence type="predicted"/>
<gene>
    <name evidence="1" type="ORF">ACIGW0_00495</name>
</gene>
<dbReference type="RefSeq" id="WP_399609443.1">
    <property type="nucleotide sequence ID" value="NZ_JBITYT010000001.1"/>
</dbReference>